<dbReference type="EMBL" id="WKPR01000007">
    <property type="protein sequence ID" value="MSB19718.1"/>
    <property type="molecule type" value="Genomic_DNA"/>
</dbReference>
<reference evidence="1 2" key="1">
    <citation type="journal article" date="2019" name="Nat. Med.">
        <title>A library of human gut bacterial isolates paired with longitudinal multiomics data enables mechanistic microbiome research.</title>
        <authorList>
            <person name="Poyet M."/>
            <person name="Groussin M."/>
            <person name="Gibbons S.M."/>
            <person name="Avila-Pacheco J."/>
            <person name="Jiang X."/>
            <person name="Kearney S.M."/>
            <person name="Perrotta A.R."/>
            <person name="Berdy B."/>
            <person name="Zhao S."/>
            <person name="Lieberman T.D."/>
            <person name="Swanson P.K."/>
            <person name="Smith M."/>
            <person name="Roesemann S."/>
            <person name="Alexander J.E."/>
            <person name="Rich S.A."/>
            <person name="Livny J."/>
            <person name="Vlamakis H."/>
            <person name="Clish C."/>
            <person name="Bullock K."/>
            <person name="Deik A."/>
            <person name="Scott J."/>
            <person name="Pierce K.A."/>
            <person name="Xavier R.J."/>
            <person name="Alm E.J."/>
        </authorList>
    </citation>
    <scope>NUCLEOTIDE SEQUENCE [LARGE SCALE GENOMIC DNA]</scope>
    <source>
        <strain evidence="1 2">BIOML-A2</strain>
    </source>
</reference>
<evidence type="ECO:0000313" key="2">
    <source>
        <dbReference type="Proteomes" id="UP000434475"/>
    </source>
</evidence>
<evidence type="ECO:0000313" key="1">
    <source>
        <dbReference type="EMBL" id="MSB19718.1"/>
    </source>
</evidence>
<dbReference type="RefSeq" id="WP_172697588.1">
    <property type="nucleotide sequence ID" value="NZ_CAXUMB010000006.1"/>
</dbReference>
<protein>
    <submittedName>
        <fullName evidence="1">Uncharacterized protein</fullName>
    </submittedName>
</protein>
<comment type="caution">
    <text evidence="1">The sequence shown here is derived from an EMBL/GenBank/DDBJ whole genome shotgun (WGS) entry which is preliminary data.</text>
</comment>
<dbReference type="Proteomes" id="UP000434475">
    <property type="component" value="Unassembled WGS sequence"/>
</dbReference>
<proteinExistence type="predicted"/>
<organism evidence="1 2">
    <name type="scientific">Flavonifractor plautii</name>
    <name type="common">Fusobacterium plautii</name>
    <dbReference type="NCBI Taxonomy" id="292800"/>
    <lineage>
        <taxon>Bacteria</taxon>
        <taxon>Bacillati</taxon>
        <taxon>Bacillota</taxon>
        <taxon>Clostridia</taxon>
        <taxon>Eubacteriales</taxon>
        <taxon>Oscillospiraceae</taxon>
        <taxon>Flavonifractor</taxon>
    </lineage>
</organism>
<gene>
    <name evidence="1" type="ORF">GKE97_09320</name>
</gene>
<dbReference type="AlphaFoldDB" id="A0A6I2QZA1"/>
<sequence>MGIYGAALRELEQYRRDEAAGLLLRLPVPLGATVWRVRDNPACHYGVREAEKFLFGRVVTPRRIVEPIPFTLALLDAWGKTVFSTEAEGRTMLEHDTKREGESSP</sequence>
<name>A0A6I2QZA1_FLAPL</name>
<accession>A0A6I2QZA1</accession>